<gene>
    <name evidence="2" type="ORF">D5R40_09910</name>
</gene>
<feature type="transmembrane region" description="Helical" evidence="1">
    <location>
        <begin position="146"/>
        <end position="167"/>
    </location>
</feature>
<dbReference type="Proteomes" id="UP000269154">
    <property type="component" value="Unassembled WGS sequence"/>
</dbReference>
<reference evidence="2 3" key="1">
    <citation type="journal article" date="2018" name="ACS Chem. Biol.">
        <title>Ketoreductase domain dysfunction expands chemodiversity: malyngamide biosynthesis in the cyanobacterium Okeania hirsuta.</title>
        <authorList>
            <person name="Moss N.A."/>
            <person name="Leao T."/>
            <person name="Rankin M."/>
            <person name="McCullough T.M."/>
            <person name="Qu P."/>
            <person name="Korobeynikov A."/>
            <person name="Smith J.L."/>
            <person name="Gerwick L."/>
            <person name="Gerwick W.H."/>
        </authorList>
    </citation>
    <scope>NUCLEOTIDE SEQUENCE [LARGE SCALE GENOMIC DNA]</scope>
    <source>
        <strain evidence="2 3">PAB10Feb10-1</strain>
    </source>
</reference>
<organism evidence="2 3">
    <name type="scientific">Okeania hirsuta</name>
    <dbReference type="NCBI Taxonomy" id="1458930"/>
    <lineage>
        <taxon>Bacteria</taxon>
        <taxon>Bacillati</taxon>
        <taxon>Cyanobacteriota</taxon>
        <taxon>Cyanophyceae</taxon>
        <taxon>Oscillatoriophycideae</taxon>
        <taxon>Oscillatoriales</taxon>
        <taxon>Microcoleaceae</taxon>
        <taxon>Okeania</taxon>
    </lineage>
</organism>
<accession>A0A3N6NNM6</accession>
<name>A0A3N6NNM6_9CYAN</name>
<evidence type="ECO:0000256" key="1">
    <source>
        <dbReference type="SAM" id="Phobius"/>
    </source>
</evidence>
<comment type="caution">
    <text evidence="2">The sequence shown here is derived from an EMBL/GenBank/DDBJ whole genome shotgun (WGS) entry which is preliminary data.</text>
</comment>
<dbReference type="AlphaFoldDB" id="A0A3N6NNM6"/>
<evidence type="ECO:0008006" key="4">
    <source>
        <dbReference type="Google" id="ProtNLM"/>
    </source>
</evidence>
<evidence type="ECO:0000313" key="2">
    <source>
        <dbReference type="EMBL" id="RQH46199.1"/>
    </source>
</evidence>
<keyword evidence="1" id="KW-0812">Transmembrane</keyword>
<dbReference type="OrthoDB" id="444941at2"/>
<dbReference type="RefSeq" id="WP_124145925.1">
    <property type="nucleotide sequence ID" value="NZ_CAWOKI010000129.1"/>
</dbReference>
<keyword evidence="1" id="KW-0472">Membrane</keyword>
<sequence length="196" mass="22669">MWLHPIIDFSIPPEAVFFRLPAWQLLESSKDQLLATTKLEKLPSIVIIASAYRDGQLGLSEYDITVDIYDEQNFPLPPAISYWRSQKLRNVLIGGEIHAYMIHHFLNQRLVIPIPDLWLIVVAIFLGKGTVLILENNSPLRQQKNILFLLFLLLLLNIIYGLASLQIYITGAILLPFFFPSLTFWVRIFFYLIKSK</sequence>
<keyword evidence="1" id="KW-1133">Transmembrane helix</keyword>
<dbReference type="EMBL" id="RCBY01000041">
    <property type="protein sequence ID" value="RQH46199.1"/>
    <property type="molecule type" value="Genomic_DNA"/>
</dbReference>
<feature type="transmembrane region" description="Helical" evidence="1">
    <location>
        <begin position="117"/>
        <end position="134"/>
    </location>
</feature>
<evidence type="ECO:0000313" key="3">
    <source>
        <dbReference type="Proteomes" id="UP000269154"/>
    </source>
</evidence>
<feature type="transmembrane region" description="Helical" evidence="1">
    <location>
        <begin position="173"/>
        <end position="193"/>
    </location>
</feature>
<keyword evidence="3" id="KW-1185">Reference proteome</keyword>
<proteinExistence type="predicted"/>
<protein>
    <recommendedName>
        <fullName evidence="4">CHASE2 domain-containing protein</fullName>
    </recommendedName>
</protein>